<dbReference type="EMBL" id="LR215729">
    <property type="protein sequence ID" value="VEV96535.1"/>
    <property type="molecule type" value="Genomic_DNA"/>
</dbReference>
<dbReference type="GO" id="GO:0030246">
    <property type="term" value="F:carbohydrate binding"/>
    <property type="evidence" value="ECO:0007669"/>
    <property type="project" value="UniProtKB-UniRule"/>
</dbReference>
<proteinExistence type="inferred from homology"/>
<evidence type="ECO:0000256" key="1">
    <source>
        <dbReference type="ARBA" id="ARBA00001096"/>
    </source>
</evidence>
<evidence type="ECO:0000256" key="5">
    <source>
        <dbReference type="PIRSR" id="PIRSR016020-1"/>
    </source>
</evidence>
<keyword evidence="3 4" id="KW-0413">Isomerase</keyword>
<evidence type="ECO:0000313" key="6">
    <source>
        <dbReference type="EMBL" id="VEV96535.1"/>
    </source>
</evidence>
<comment type="catalytic activity">
    <reaction evidence="1">
        <text>alpha-D-glucose 6-phosphate = beta-D-glucose 6-phosphate</text>
        <dbReference type="Rhea" id="RHEA:16249"/>
        <dbReference type="ChEBI" id="CHEBI:58225"/>
        <dbReference type="ChEBI" id="CHEBI:58247"/>
        <dbReference type="EC" id="5.1.3.15"/>
    </reaction>
</comment>
<dbReference type="SUPFAM" id="SSF74650">
    <property type="entry name" value="Galactose mutarotase-like"/>
    <property type="match status" value="1"/>
</dbReference>
<name>A0A653E1H9_9PSED</name>
<dbReference type="PIRSF" id="PIRSF016020">
    <property type="entry name" value="PHexose_mutarotase"/>
    <property type="match status" value="1"/>
</dbReference>
<dbReference type="InterPro" id="IPR008183">
    <property type="entry name" value="Aldose_1/G6P_1-epimerase"/>
</dbReference>
<evidence type="ECO:0000256" key="3">
    <source>
        <dbReference type="ARBA" id="ARBA00023235"/>
    </source>
</evidence>
<dbReference type="CDD" id="cd09020">
    <property type="entry name" value="D-hex-6-P-epi_like"/>
    <property type="match status" value="1"/>
</dbReference>
<gene>
    <name evidence="6" type="ORF">PMYSY11_1488</name>
</gene>
<dbReference type="InterPro" id="IPR014718">
    <property type="entry name" value="GH-type_carb-bd"/>
</dbReference>
<dbReference type="GO" id="GO:0047938">
    <property type="term" value="F:glucose-6-phosphate 1-epimerase activity"/>
    <property type="evidence" value="ECO:0007669"/>
    <property type="project" value="UniProtKB-UniRule"/>
</dbReference>
<reference evidence="6" key="1">
    <citation type="submission" date="2019-02" db="EMBL/GenBank/DDBJ databases">
        <authorList>
            <consortium name="Genoscope - CEA"/>
            <person name="William W."/>
        </authorList>
    </citation>
    <scope>NUCLEOTIDE SEQUENCE [LARGE SCALE GENOMIC DNA]</scope>
    <source>
        <strain evidence="6">YSy11</strain>
    </source>
</reference>
<dbReference type="InterPro" id="IPR025532">
    <property type="entry name" value="G6P_1-epimerase"/>
</dbReference>
<dbReference type="Pfam" id="PF01263">
    <property type="entry name" value="Aldose_epim"/>
    <property type="match status" value="1"/>
</dbReference>
<accession>A0A653E1H9</accession>
<dbReference type="AlphaFoldDB" id="A0A653E1H9"/>
<feature type="active site" evidence="5">
    <location>
        <position position="168"/>
    </location>
</feature>
<sequence length="301" mass="34168">MTTYNVERLELGGLNCWQVRYGAAELLVTQQGAQILSYQRDGEPPVIWLSDLAELQAGKSPRGGVPVCWPWFGDLQRNPAITQAMHADPQNAPFHGLVRNIDWQLVDIESSAAGVTLEFSLNTAETPLEGWPHQADLRLHIRLDEKLHIDLHCKNIGDSQLNISQALHSYFAVSDIRQVEVEGLADCRYIETLADWEIREQRGNIKFHGETDRIYLNTPNELSIVDSHWQRRIRMSSSGTRSAVVWNPWVKKAQQLSEFADNAWLDMLCIEHANVMDDLVQLKPGAEHHLAISLWSEAYSD</sequence>
<feature type="active site" evidence="5">
    <location>
        <position position="271"/>
    </location>
</feature>
<dbReference type="InterPro" id="IPR011013">
    <property type="entry name" value="Gal_mutarotase_sf_dom"/>
</dbReference>
<evidence type="ECO:0000256" key="2">
    <source>
        <dbReference type="ARBA" id="ARBA00005866"/>
    </source>
</evidence>
<protein>
    <recommendedName>
        <fullName evidence="4">Putative glucose-6-phosphate 1-epimerase</fullName>
        <ecNumber evidence="4">5.1.3.15</ecNumber>
    </recommendedName>
</protein>
<dbReference type="GO" id="GO:0005975">
    <property type="term" value="P:carbohydrate metabolic process"/>
    <property type="evidence" value="ECO:0007669"/>
    <property type="project" value="InterPro"/>
</dbReference>
<evidence type="ECO:0000256" key="4">
    <source>
        <dbReference type="PIRNR" id="PIRNR016020"/>
    </source>
</evidence>
<organism evidence="6">
    <name type="scientific">Pseudomonas marincola</name>
    <dbReference type="NCBI Taxonomy" id="437900"/>
    <lineage>
        <taxon>Bacteria</taxon>
        <taxon>Pseudomonadati</taxon>
        <taxon>Pseudomonadota</taxon>
        <taxon>Gammaproteobacteria</taxon>
        <taxon>Pseudomonadales</taxon>
        <taxon>Pseudomonadaceae</taxon>
        <taxon>Pseudomonas</taxon>
    </lineage>
</organism>
<comment type="similarity">
    <text evidence="2 4">Belongs to the glucose-6-phosphate 1-epimerase family.</text>
</comment>
<dbReference type="PANTHER" id="PTHR11122">
    <property type="entry name" value="APOSPORY-ASSOCIATED PROTEIN C-RELATED"/>
    <property type="match status" value="1"/>
</dbReference>
<dbReference type="Gene3D" id="2.70.98.10">
    <property type="match status" value="1"/>
</dbReference>
<dbReference type="PANTHER" id="PTHR11122:SF13">
    <property type="entry name" value="GLUCOSE-6-PHOSPHATE 1-EPIMERASE"/>
    <property type="match status" value="1"/>
</dbReference>
<dbReference type="EC" id="5.1.3.15" evidence="4"/>
<dbReference type="RefSeq" id="WP_150547920.1">
    <property type="nucleotide sequence ID" value="NZ_JBALXC010000099.1"/>
</dbReference>